<keyword evidence="3" id="KW-0963">Cytoplasm</keyword>
<feature type="region of interest" description="Disordered" evidence="10">
    <location>
        <begin position="245"/>
        <end position="272"/>
    </location>
</feature>
<dbReference type="Proteomes" id="UP000264353">
    <property type="component" value="Chromosome A1"/>
</dbReference>
<name>A0A398AJU5_BRACM</name>
<dbReference type="InterPro" id="IPR018866">
    <property type="entry name" value="Znf-4CXXC_R1"/>
</dbReference>
<dbReference type="Pfam" id="PF10497">
    <property type="entry name" value="zf-4CXXC_R1"/>
    <property type="match status" value="1"/>
</dbReference>
<feature type="compositionally biased region" description="Basic and acidic residues" evidence="10">
    <location>
        <begin position="332"/>
        <end position="343"/>
    </location>
</feature>
<accession>A0A398AJU5</accession>
<proteinExistence type="predicted"/>
<keyword evidence="7" id="KW-0805">Transcription regulation</keyword>
<evidence type="ECO:0000256" key="9">
    <source>
        <dbReference type="ARBA" id="ARBA00023242"/>
    </source>
</evidence>
<evidence type="ECO:0000256" key="5">
    <source>
        <dbReference type="ARBA" id="ARBA00022553"/>
    </source>
</evidence>
<keyword evidence="6" id="KW-0832">Ubl conjugation</keyword>
<feature type="region of interest" description="Disordered" evidence="10">
    <location>
        <begin position="295"/>
        <end position="387"/>
    </location>
</feature>
<evidence type="ECO:0000256" key="7">
    <source>
        <dbReference type="ARBA" id="ARBA00023015"/>
    </source>
</evidence>
<evidence type="ECO:0000313" key="12">
    <source>
        <dbReference type="EMBL" id="RID77248.1"/>
    </source>
</evidence>
<dbReference type="GO" id="GO:0005737">
    <property type="term" value="C:cytoplasm"/>
    <property type="evidence" value="ECO:0007669"/>
    <property type="project" value="UniProtKB-SubCell"/>
</dbReference>
<feature type="region of interest" description="Disordered" evidence="10">
    <location>
        <begin position="39"/>
        <end position="62"/>
    </location>
</feature>
<evidence type="ECO:0000256" key="2">
    <source>
        <dbReference type="ARBA" id="ARBA00004496"/>
    </source>
</evidence>
<dbReference type="InterPro" id="IPR040221">
    <property type="entry name" value="CDCA7/CDA7L"/>
</dbReference>
<gene>
    <name evidence="12" type="ORF">BRARA_A00176</name>
</gene>
<keyword evidence="5" id="KW-0597">Phosphoprotein</keyword>
<evidence type="ECO:0000256" key="4">
    <source>
        <dbReference type="ARBA" id="ARBA00022499"/>
    </source>
</evidence>
<dbReference type="AlphaFoldDB" id="A0A398AJU5"/>
<feature type="compositionally biased region" description="Basic and acidic residues" evidence="10">
    <location>
        <begin position="352"/>
        <end position="361"/>
    </location>
</feature>
<evidence type="ECO:0000256" key="6">
    <source>
        <dbReference type="ARBA" id="ARBA00022843"/>
    </source>
</evidence>
<dbReference type="EMBL" id="CM010628">
    <property type="protein sequence ID" value="RID77248.1"/>
    <property type="molecule type" value="Genomic_DNA"/>
</dbReference>
<dbReference type="PANTHER" id="PTHR31169">
    <property type="entry name" value="OS05G0300700 PROTEIN"/>
    <property type="match status" value="1"/>
</dbReference>
<dbReference type="GO" id="GO:0005634">
    <property type="term" value="C:nucleus"/>
    <property type="evidence" value="ECO:0007669"/>
    <property type="project" value="UniProtKB-SubCell"/>
</dbReference>
<evidence type="ECO:0000256" key="10">
    <source>
        <dbReference type="SAM" id="MobiDB-lite"/>
    </source>
</evidence>
<keyword evidence="4" id="KW-1017">Isopeptide bond</keyword>
<organism evidence="12 13">
    <name type="scientific">Brassica campestris</name>
    <name type="common">Field mustard</name>
    <dbReference type="NCBI Taxonomy" id="3711"/>
    <lineage>
        <taxon>Eukaryota</taxon>
        <taxon>Viridiplantae</taxon>
        <taxon>Streptophyta</taxon>
        <taxon>Embryophyta</taxon>
        <taxon>Tracheophyta</taxon>
        <taxon>Spermatophyta</taxon>
        <taxon>Magnoliopsida</taxon>
        <taxon>eudicotyledons</taxon>
        <taxon>Gunneridae</taxon>
        <taxon>Pentapetalae</taxon>
        <taxon>rosids</taxon>
        <taxon>malvids</taxon>
        <taxon>Brassicales</taxon>
        <taxon>Brassicaceae</taxon>
        <taxon>Brassiceae</taxon>
        <taxon>Brassica</taxon>
    </lineage>
</organism>
<keyword evidence="8" id="KW-0804">Transcription</keyword>
<evidence type="ECO:0000256" key="3">
    <source>
        <dbReference type="ARBA" id="ARBA00022490"/>
    </source>
</evidence>
<evidence type="ECO:0000256" key="8">
    <source>
        <dbReference type="ARBA" id="ARBA00023163"/>
    </source>
</evidence>
<evidence type="ECO:0000259" key="11">
    <source>
        <dbReference type="Pfam" id="PF10497"/>
    </source>
</evidence>
<feature type="compositionally biased region" description="Polar residues" evidence="10">
    <location>
        <begin position="304"/>
        <end position="326"/>
    </location>
</feature>
<keyword evidence="9" id="KW-0539">Nucleus</keyword>
<evidence type="ECO:0000313" key="13">
    <source>
        <dbReference type="Proteomes" id="UP000264353"/>
    </source>
</evidence>
<dbReference type="PANTHER" id="PTHR31169:SF23">
    <property type="entry name" value="OS03G0572250 PROTEIN"/>
    <property type="match status" value="1"/>
</dbReference>
<sequence>MPAMNSIYEKCREERIKENLQRMQNLGIMDLSLKLKSGTRPAKRRYTKAAASNPDLRSTPPLQLTVSTRRSSRLKDASPVRYFEEAEKKKGKASKEMVLWLPEGGERPEVYTDEHEKLLGNTERVWELFVDGYGPDGKRIYDSVKGKTCHQCRQKTLGHRTQCSKCHPSVTGQFCGDCLYMRYGEHVLETLENPDWICPGCRGICNCSLCRKRKGWLPTGNAYKKVCKLGYKSVAHYLILTKKQSETNEDDEADDTPSQASAKRSLSFKEAKVSSEGEDDLILQITDGLEVQENHVDDGDEGANKNQGSARKSLSFLSGGDNQTSVVDDGDDIKPLDVNEMDHPATPVETSSGDKEKGETKSKRKMSVEPNPNSIGGRLRLRRKSQV</sequence>
<evidence type="ECO:0000256" key="1">
    <source>
        <dbReference type="ARBA" id="ARBA00004123"/>
    </source>
</evidence>
<feature type="domain" description="Zinc-finger" evidence="11">
    <location>
        <begin position="141"/>
        <end position="238"/>
    </location>
</feature>
<protein>
    <recommendedName>
        <fullName evidence="11">Zinc-finger domain-containing protein</fullName>
    </recommendedName>
</protein>
<reference evidence="12 13" key="1">
    <citation type="submission" date="2018-06" db="EMBL/GenBank/DDBJ databases">
        <title>WGS assembly of Brassica rapa FPsc.</title>
        <authorList>
            <person name="Bowman J."/>
            <person name="Kohchi T."/>
            <person name="Yamato K."/>
            <person name="Jenkins J."/>
            <person name="Shu S."/>
            <person name="Ishizaki K."/>
            <person name="Yamaoka S."/>
            <person name="Nishihama R."/>
            <person name="Nakamura Y."/>
            <person name="Berger F."/>
            <person name="Adam C."/>
            <person name="Aki S."/>
            <person name="Althoff F."/>
            <person name="Araki T."/>
            <person name="Arteaga-Vazquez M."/>
            <person name="Balasubrmanian S."/>
            <person name="Bauer D."/>
            <person name="Boehm C."/>
            <person name="Briginshaw L."/>
            <person name="Caballero-Perez J."/>
            <person name="Catarino B."/>
            <person name="Chen F."/>
            <person name="Chiyoda S."/>
            <person name="Chovatia M."/>
            <person name="Davies K."/>
            <person name="Delmans M."/>
            <person name="Demura T."/>
            <person name="Dierschke T."/>
            <person name="Dolan L."/>
            <person name="Dorantes-Acosta A."/>
            <person name="Eklund D."/>
            <person name="Florent S."/>
            <person name="Flores-Sandoval E."/>
            <person name="Fujiyama A."/>
            <person name="Fukuzawa H."/>
            <person name="Galik B."/>
            <person name="Grimanelli D."/>
            <person name="Grimwood J."/>
            <person name="Grossniklaus U."/>
            <person name="Hamada T."/>
            <person name="Haseloff J."/>
            <person name="Hetherington A."/>
            <person name="Higo A."/>
            <person name="Hirakawa Y."/>
            <person name="Hundley H."/>
            <person name="Ikeda Y."/>
            <person name="Inoue K."/>
            <person name="Inoue S."/>
            <person name="Ishida S."/>
            <person name="Jia Q."/>
            <person name="Kakita M."/>
            <person name="Kanazawa T."/>
            <person name="Kawai Y."/>
            <person name="Kawashima T."/>
            <person name="Kennedy M."/>
            <person name="Kinose K."/>
            <person name="Kinoshita T."/>
            <person name="Kohara Y."/>
            <person name="Koide E."/>
            <person name="Komatsu K."/>
            <person name="Kopischke S."/>
            <person name="Kubo M."/>
            <person name="Kyozuka J."/>
            <person name="Lagercrantz U."/>
            <person name="Lin S."/>
            <person name="Lindquist E."/>
            <person name="Lipzen A."/>
            <person name="Lu C."/>
            <person name="Luna E."/>
            <person name="Martienssen R."/>
            <person name="Minamino N."/>
            <person name="Mizutani M."/>
            <person name="Mizutani M."/>
            <person name="Mochizuki N."/>
            <person name="Monte I."/>
            <person name="Mosher R."/>
            <person name="Nagasaki H."/>
            <person name="Nakagami H."/>
            <person name="Naramoto S."/>
            <person name="Nishitani K."/>
            <person name="Ohtani M."/>
            <person name="Okamoto T."/>
            <person name="Okumura M."/>
            <person name="Phillips J."/>
            <person name="Pollak B."/>
            <person name="Reinders A."/>
            <person name="Roevekamp M."/>
            <person name="Sano R."/>
            <person name="Sawa S."/>
            <person name="Schmid M."/>
            <person name="Shirakawa M."/>
            <person name="Solano R."/>
            <person name="Spunde A."/>
            <person name="Suetsugu N."/>
            <person name="Sugano S."/>
            <person name="Sugiyama A."/>
            <person name="Sun R."/>
            <person name="Suzuki Y."/>
            <person name="Takenaka M."/>
            <person name="Takezawa D."/>
            <person name="Tomogane H."/>
            <person name="Tsuzuki M."/>
            <person name="Ueda T."/>
            <person name="Umeda M."/>
            <person name="Ward J."/>
            <person name="Watanabe Y."/>
            <person name="Yazaki K."/>
            <person name="Yokoyama R."/>
            <person name="Yoshitake Y."/>
            <person name="Yotsui I."/>
            <person name="Zachgo S."/>
            <person name="Schmutz J."/>
        </authorList>
    </citation>
    <scope>NUCLEOTIDE SEQUENCE [LARGE SCALE GENOMIC DNA]</scope>
    <source>
        <strain evidence="13">cv. B-3</strain>
    </source>
</reference>
<comment type="subcellular location">
    <subcellularLocation>
        <location evidence="2">Cytoplasm</location>
    </subcellularLocation>
    <subcellularLocation>
        <location evidence="1">Nucleus</location>
    </subcellularLocation>
</comment>
<dbReference type="GO" id="GO:0006355">
    <property type="term" value="P:regulation of DNA-templated transcription"/>
    <property type="evidence" value="ECO:0007669"/>
    <property type="project" value="InterPro"/>
</dbReference>